<accession>A0ABU6YRK5</accession>
<keyword evidence="3" id="KW-1185">Reference proteome</keyword>
<evidence type="ECO:0000313" key="3">
    <source>
        <dbReference type="Proteomes" id="UP001341840"/>
    </source>
</evidence>
<protein>
    <submittedName>
        <fullName evidence="2">Uncharacterized protein</fullName>
    </submittedName>
</protein>
<name>A0ABU6YRK5_9FABA</name>
<feature type="region of interest" description="Disordered" evidence="1">
    <location>
        <begin position="46"/>
        <end position="113"/>
    </location>
</feature>
<proteinExistence type="predicted"/>
<evidence type="ECO:0000256" key="1">
    <source>
        <dbReference type="SAM" id="MobiDB-lite"/>
    </source>
</evidence>
<comment type="caution">
    <text evidence="2">The sequence shown here is derived from an EMBL/GenBank/DDBJ whole genome shotgun (WGS) entry which is preliminary data.</text>
</comment>
<dbReference type="EMBL" id="JASCZI010243329">
    <property type="protein sequence ID" value="MED6213042.1"/>
    <property type="molecule type" value="Genomic_DNA"/>
</dbReference>
<gene>
    <name evidence="2" type="ORF">PIB30_089449</name>
</gene>
<sequence>MVLSLATISSFYGSLPDSIRKQSGSISEYYHNFMAYVDSISVSDPAIGPEFTTGTKPQLDSKEQNRSQSQSQEDDESDAKNIYHEFNAQNTLVAANRPPSKPPIFTEDGGGEQQSLAHEIGCTTLGVEFGI</sequence>
<reference evidence="2 3" key="1">
    <citation type="journal article" date="2023" name="Plants (Basel)">
        <title>Bridging the Gap: Combining Genomics and Transcriptomics Approaches to Understand Stylosanthes scabra, an Orphan Legume from the Brazilian Caatinga.</title>
        <authorList>
            <person name="Ferreira-Neto J.R.C."/>
            <person name="da Silva M.D."/>
            <person name="Binneck E."/>
            <person name="de Melo N.F."/>
            <person name="da Silva R.H."/>
            <person name="de Melo A.L.T.M."/>
            <person name="Pandolfi V."/>
            <person name="Bustamante F.O."/>
            <person name="Brasileiro-Vidal A.C."/>
            <person name="Benko-Iseppon A.M."/>
        </authorList>
    </citation>
    <scope>NUCLEOTIDE SEQUENCE [LARGE SCALE GENOMIC DNA]</scope>
    <source>
        <tissue evidence="2">Leaves</tissue>
    </source>
</reference>
<organism evidence="2 3">
    <name type="scientific">Stylosanthes scabra</name>
    <dbReference type="NCBI Taxonomy" id="79078"/>
    <lineage>
        <taxon>Eukaryota</taxon>
        <taxon>Viridiplantae</taxon>
        <taxon>Streptophyta</taxon>
        <taxon>Embryophyta</taxon>
        <taxon>Tracheophyta</taxon>
        <taxon>Spermatophyta</taxon>
        <taxon>Magnoliopsida</taxon>
        <taxon>eudicotyledons</taxon>
        <taxon>Gunneridae</taxon>
        <taxon>Pentapetalae</taxon>
        <taxon>rosids</taxon>
        <taxon>fabids</taxon>
        <taxon>Fabales</taxon>
        <taxon>Fabaceae</taxon>
        <taxon>Papilionoideae</taxon>
        <taxon>50 kb inversion clade</taxon>
        <taxon>dalbergioids sensu lato</taxon>
        <taxon>Dalbergieae</taxon>
        <taxon>Pterocarpus clade</taxon>
        <taxon>Stylosanthes</taxon>
    </lineage>
</organism>
<evidence type="ECO:0000313" key="2">
    <source>
        <dbReference type="EMBL" id="MED6213042.1"/>
    </source>
</evidence>
<dbReference type="Proteomes" id="UP001341840">
    <property type="component" value="Unassembled WGS sequence"/>
</dbReference>